<dbReference type="STRING" id="1123291.SAMN04490355_107211"/>
<dbReference type="RefSeq" id="WP_090943840.1">
    <property type="nucleotide sequence ID" value="NZ_FOTS01000072.1"/>
</dbReference>
<evidence type="ECO:0000313" key="2">
    <source>
        <dbReference type="Proteomes" id="UP000199520"/>
    </source>
</evidence>
<organism evidence="1 2">
    <name type="scientific">Pelosinus propionicus DSM 13327</name>
    <dbReference type="NCBI Taxonomy" id="1123291"/>
    <lineage>
        <taxon>Bacteria</taxon>
        <taxon>Bacillati</taxon>
        <taxon>Bacillota</taxon>
        <taxon>Negativicutes</taxon>
        <taxon>Selenomonadales</taxon>
        <taxon>Sporomusaceae</taxon>
        <taxon>Pelosinus</taxon>
    </lineage>
</organism>
<protein>
    <submittedName>
        <fullName evidence="1">Chromosome partitioning protein</fullName>
    </submittedName>
</protein>
<gene>
    <name evidence="1" type="ORF">SAMN04490355_107211</name>
</gene>
<reference evidence="2" key="1">
    <citation type="submission" date="2016-10" db="EMBL/GenBank/DDBJ databases">
        <authorList>
            <person name="Varghese N."/>
            <person name="Submissions S."/>
        </authorList>
    </citation>
    <scope>NUCLEOTIDE SEQUENCE [LARGE SCALE GENOMIC DNA]</scope>
    <source>
        <strain evidence="2">DSM 13327</strain>
    </source>
</reference>
<dbReference type="Pfam" id="PF09140">
    <property type="entry name" value="MipZ"/>
    <property type="match status" value="1"/>
</dbReference>
<proteinExistence type="predicted"/>
<dbReference type="PANTHER" id="PTHR13696:SF96">
    <property type="entry name" value="COBQ_COBB_MIND_PARA NUCLEOTIDE BINDING DOMAIN-CONTAINING PROTEIN"/>
    <property type="match status" value="1"/>
</dbReference>
<dbReference type="PIRSF" id="PIRSF009320">
    <property type="entry name" value="Nuc_binding_HP_1000"/>
    <property type="match status" value="1"/>
</dbReference>
<dbReference type="CDD" id="cd02042">
    <property type="entry name" value="ParAB_family"/>
    <property type="match status" value="1"/>
</dbReference>
<dbReference type="InterPro" id="IPR015223">
    <property type="entry name" value="MipZ"/>
</dbReference>
<dbReference type="AlphaFoldDB" id="A0A1I4PSN9"/>
<sequence>MIINFSHYKGGVGKSTLTLNVATGLNLSGVSVSILDLDGLQSSILFNKLREKNGHTPIECFEVKNEEEMKVLFQQFSADDKILLVDSGGYDSEINRFAMLSADILITPVGPSQVELFALQKYTDILKQISEKSGQIFRTNVVINNADIRSKATITELKHYIQQQSTYLDLYKTVVYSRADYKKAYASGLGVMELDIGSKAAFEINQLVKEIQRDF</sequence>
<dbReference type="Proteomes" id="UP000199520">
    <property type="component" value="Unassembled WGS sequence"/>
</dbReference>
<evidence type="ECO:0000313" key="1">
    <source>
        <dbReference type="EMBL" id="SFM30882.1"/>
    </source>
</evidence>
<dbReference type="InterPro" id="IPR050678">
    <property type="entry name" value="DNA_Partitioning_ATPase"/>
</dbReference>
<dbReference type="PANTHER" id="PTHR13696">
    <property type="entry name" value="P-LOOP CONTAINING NUCLEOSIDE TRIPHOSPHATE HYDROLASE"/>
    <property type="match status" value="1"/>
</dbReference>
<accession>A0A1I4PSN9</accession>
<dbReference type="OrthoDB" id="69313at2"/>
<name>A0A1I4PSN9_9FIRM</name>
<keyword evidence="2" id="KW-1185">Reference proteome</keyword>
<dbReference type="EMBL" id="FOTS01000072">
    <property type="protein sequence ID" value="SFM30882.1"/>
    <property type="molecule type" value="Genomic_DNA"/>
</dbReference>
<dbReference type="Gene3D" id="3.40.50.300">
    <property type="entry name" value="P-loop containing nucleotide triphosphate hydrolases"/>
    <property type="match status" value="1"/>
</dbReference>
<dbReference type="InterPro" id="IPR027417">
    <property type="entry name" value="P-loop_NTPase"/>
</dbReference>
<dbReference type="SUPFAM" id="SSF52540">
    <property type="entry name" value="P-loop containing nucleoside triphosphate hydrolases"/>
    <property type="match status" value="1"/>
</dbReference>